<sequence length="188" mass="19201">RRGLGIHRRGGGRRGGRGGGRRLQPRGLLDPRRDRGDGIHRAVAAAGPLVPAGIGADREHRADQDDRAGGQAALRHRLGEDEVRLALHHRAAGLAEAADDLILVEAEGARIGADEAHGIGGGRQVAHPPLLQCHEIGAADAERGGDVLDGKAVGEARVAQLLAQSGGLGGGGFGAGEALHVVQHVSGM</sequence>
<protein>
    <submittedName>
        <fullName evidence="2">Uncharacterized protein</fullName>
    </submittedName>
</protein>
<organism evidence="2">
    <name type="scientific">uncultured Craurococcus sp</name>
    <dbReference type="NCBI Taxonomy" id="1135998"/>
    <lineage>
        <taxon>Bacteria</taxon>
        <taxon>Pseudomonadati</taxon>
        <taxon>Pseudomonadota</taxon>
        <taxon>Alphaproteobacteria</taxon>
        <taxon>Acetobacterales</taxon>
        <taxon>Acetobacteraceae</taxon>
        <taxon>Craurococcus</taxon>
        <taxon>environmental samples</taxon>
    </lineage>
</organism>
<dbReference type="AlphaFoldDB" id="A0A6J4ITF8"/>
<proteinExistence type="predicted"/>
<feature type="non-terminal residue" evidence="2">
    <location>
        <position position="1"/>
    </location>
</feature>
<dbReference type="EMBL" id="CADCTD010000103">
    <property type="protein sequence ID" value="CAA9258380.1"/>
    <property type="molecule type" value="Genomic_DNA"/>
</dbReference>
<reference evidence="2" key="1">
    <citation type="submission" date="2020-02" db="EMBL/GenBank/DDBJ databases">
        <authorList>
            <person name="Meier V. D."/>
        </authorList>
    </citation>
    <scope>NUCLEOTIDE SEQUENCE</scope>
    <source>
        <strain evidence="2">AVDCRST_MAG27</strain>
    </source>
</reference>
<evidence type="ECO:0000256" key="1">
    <source>
        <dbReference type="SAM" id="MobiDB-lite"/>
    </source>
</evidence>
<accession>A0A6J4ITF8</accession>
<name>A0A6J4ITF8_9PROT</name>
<evidence type="ECO:0000313" key="2">
    <source>
        <dbReference type="EMBL" id="CAA9258380.1"/>
    </source>
</evidence>
<feature type="compositionally biased region" description="Basic residues" evidence="1">
    <location>
        <begin position="1"/>
        <end position="24"/>
    </location>
</feature>
<gene>
    <name evidence="2" type="ORF">AVDCRST_MAG27-2422</name>
</gene>
<feature type="region of interest" description="Disordered" evidence="1">
    <location>
        <begin position="1"/>
        <end position="35"/>
    </location>
</feature>